<evidence type="ECO:0000313" key="1">
    <source>
        <dbReference type="EMBL" id="MPM13291.1"/>
    </source>
</evidence>
<organism evidence="1">
    <name type="scientific">bioreactor metagenome</name>
    <dbReference type="NCBI Taxonomy" id="1076179"/>
    <lineage>
        <taxon>unclassified sequences</taxon>
        <taxon>metagenomes</taxon>
        <taxon>ecological metagenomes</taxon>
    </lineage>
</organism>
<sequence length="212" mass="22766">MVLLPGSFKQGHFAFKRTGYILVYPHGGAVVLFAQVLDSHIQVGQYLIGNHGTAVSGALHLFLNGVQHLIDPGKLAVVYKHLVIIPGPEVIGLADTLVHCRTGLLAIPEVVDQEIDIADVGVVGELCSIAQRRFAGKPVVYHVGDHIVAGHVTKGDTRGITYILRLGTHACLVKLVQVFGNLGSAAECSRCGENTLRKFIEVRTACQTEDKC</sequence>
<reference evidence="1" key="1">
    <citation type="submission" date="2019-08" db="EMBL/GenBank/DDBJ databases">
        <authorList>
            <person name="Kucharzyk K."/>
            <person name="Murdoch R.W."/>
            <person name="Higgins S."/>
            <person name="Loffler F."/>
        </authorList>
    </citation>
    <scope>NUCLEOTIDE SEQUENCE</scope>
</reference>
<comment type="caution">
    <text evidence="1">The sequence shown here is derived from an EMBL/GenBank/DDBJ whole genome shotgun (WGS) entry which is preliminary data.</text>
</comment>
<name>A0A644XC05_9ZZZZ</name>
<protein>
    <submittedName>
        <fullName evidence="1">Uncharacterized protein</fullName>
    </submittedName>
</protein>
<accession>A0A644XC05</accession>
<gene>
    <name evidence="1" type="ORF">SDC9_59647</name>
</gene>
<proteinExistence type="predicted"/>
<dbReference type="AlphaFoldDB" id="A0A644XC05"/>
<dbReference type="EMBL" id="VSSQ01002097">
    <property type="protein sequence ID" value="MPM13291.1"/>
    <property type="molecule type" value="Genomic_DNA"/>
</dbReference>